<feature type="region of interest" description="Domain IV, binds dsDNA" evidence="8">
    <location>
        <begin position="324"/>
        <end position="443"/>
    </location>
</feature>
<keyword evidence="16" id="KW-1185">Reference proteome</keyword>
<sequence length="443" mass="50336">MENFWSSCVSQLRLQFGDTVFDAFISPTQAKMTDNTHLLLQAPNEATVRWLSENIKPSVREMAQQHFGKDIQIDFQTDMAQSISKPASKTSPSARTKTQVDRTTNLRADLTFDSFVPGRANEIALVAGRAISSGTVDHMSPLLLLYGRTGLGKTHLAQAIANHYLSLHPTRKVRYVMARDFMTDVINACRLNQHAQFKRRYDGLDLLIVDDIQYIGGNMERTQEEFFFLFNKLHDENKIIIITSDRAPSQIRDLPERLTSRLRCGLPTHLAPPELELREAILHKKALARGVKLDEKVTRFVAERIKSNVRELEGALHRILAACTFSGKPPSLEICHEALTDLLESAKETVNVDIIKKKVADFFRLRVSDLSSRSRHRSIAQPRHFAIYLCRQLTNLSLPEIGAQFGDREHTTVLHSCRKIEKELKANSKTQEEIQILEMLIKS</sequence>
<dbReference type="InterPro" id="IPR020591">
    <property type="entry name" value="Chromosome_initiator_DnaA-like"/>
</dbReference>
<dbReference type="Gene3D" id="1.10.1750.10">
    <property type="match status" value="1"/>
</dbReference>
<dbReference type="Pfam" id="PF11638">
    <property type="entry name" value="DnaA_N"/>
    <property type="match status" value="1"/>
</dbReference>
<dbReference type="SUPFAM" id="SSF52540">
    <property type="entry name" value="P-loop containing nucleoside triphosphate hydrolases"/>
    <property type="match status" value="1"/>
</dbReference>
<proteinExistence type="inferred from homology"/>
<feature type="binding site" evidence="8">
    <location>
        <position position="154"/>
    </location>
    <ligand>
        <name>ATP</name>
        <dbReference type="ChEBI" id="CHEBI:30616"/>
    </ligand>
</feature>
<evidence type="ECO:0000256" key="7">
    <source>
        <dbReference type="ARBA" id="ARBA00023125"/>
    </source>
</evidence>
<evidence type="ECO:0000259" key="14">
    <source>
        <dbReference type="SMART" id="SM00760"/>
    </source>
</evidence>
<dbReference type="InterPro" id="IPR001957">
    <property type="entry name" value="Chromosome_initiator_DnaA"/>
</dbReference>
<dbReference type="PRINTS" id="PR00051">
    <property type="entry name" value="DNAA"/>
</dbReference>
<dbReference type="EMBL" id="JANQAO010000001">
    <property type="protein sequence ID" value="MDM5146909.1"/>
    <property type="molecule type" value="Genomic_DNA"/>
</dbReference>
<feature type="domain" description="Chromosomal replication initiator DnaA C-terminal" evidence="14">
    <location>
        <begin position="351"/>
        <end position="420"/>
    </location>
</feature>
<dbReference type="Proteomes" id="UP001168167">
    <property type="component" value="Unassembled WGS sequence"/>
</dbReference>
<dbReference type="PROSITE" id="PS01008">
    <property type="entry name" value="DNAA"/>
    <property type="match status" value="1"/>
</dbReference>
<dbReference type="InterPro" id="IPR027417">
    <property type="entry name" value="P-loop_NTPase"/>
</dbReference>
<feature type="region of interest" description="Disordered" evidence="12">
    <location>
        <begin position="82"/>
        <end position="102"/>
    </location>
</feature>
<comment type="subunit">
    <text evidence="8">Oligomerizes as a right-handed, spiral filament on DNA at oriC.</text>
</comment>
<evidence type="ECO:0000259" key="13">
    <source>
        <dbReference type="SMART" id="SM00382"/>
    </source>
</evidence>
<dbReference type="SUPFAM" id="SSF48295">
    <property type="entry name" value="TrpR-like"/>
    <property type="match status" value="1"/>
</dbReference>
<keyword evidence="5 8" id="KW-0067">ATP-binding</keyword>
<comment type="caution">
    <text evidence="8">Lacks conserved residue(s) required for the propagation of feature annotation.</text>
</comment>
<dbReference type="Gene3D" id="3.40.50.300">
    <property type="entry name" value="P-loop containing nucleotide triphosphate hydrolases"/>
    <property type="match status" value="1"/>
</dbReference>
<dbReference type="Pfam" id="PF08299">
    <property type="entry name" value="Bac_DnaA_C"/>
    <property type="match status" value="1"/>
</dbReference>
<comment type="subcellular location">
    <subcellularLocation>
        <location evidence="8">Cytoplasm</location>
    </subcellularLocation>
</comment>
<gene>
    <name evidence="8 15" type="primary">dnaA</name>
    <name evidence="15" type="ORF">NQX30_00710</name>
</gene>
<feature type="binding site" evidence="8">
    <location>
        <position position="150"/>
    </location>
    <ligand>
        <name>ATP</name>
        <dbReference type="ChEBI" id="CHEBI:30616"/>
    </ligand>
</feature>
<comment type="function">
    <text evidence="8 10">Plays an essential role in the initiation and regulation of chromosomal replication. ATP-DnaA binds to the origin of replication (oriC) to initiate formation of the DNA replication initiation complex once per cell cycle. Binds the DnaA box (a 9 base pair repeat at the origin) and separates the double-stranded (ds)DNA. Forms a right-handed helical filament on oriC DNA; dsDNA binds to the exterior of the filament while single-stranded (ss)DNA is stabiized in the filament's interior. The ATP-DnaA-oriC complex binds and stabilizes one strand of the AT-rich DNA unwinding element (DUE), permitting loading of DNA polymerase. After initiation quickly degrades to an ADP-DnaA complex that is not apt for DNA replication. Binds acidic phospholipids.</text>
</comment>
<reference evidence="15" key="2">
    <citation type="journal article" date="2023" name="Microbiome">
        <title>Synthase-selected sorting approach identifies a beta-lactone synthase in a nudibranch symbiotic bacterium.</title>
        <authorList>
            <person name="Dzunkova M."/>
            <person name="La Clair J.J."/>
            <person name="Tyml T."/>
            <person name="Doud D."/>
            <person name="Schulz F."/>
            <person name="Piquer-Esteban S."/>
            <person name="Porcel Sanchis D."/>
            <person name="Osborn A."/>
            <person name="Robinson D."/>
            <person name="Louie K.B."/>
            <person name="Bowen B.P."/>
            <person name="Bowers R.M."/>
            <person name="Lee J."/>
            <person name="Arnau V."/>
            <person name="Diaz-Villanueva W."/>
            <person name="Stepanauskas R."/>
            <person name="Gosliner T."/>
            <person name="Date S.V."/>
            <person name="Northen T.R."/>
            <person name="Cheng J.F."/>
            <person name="Burkart M.D."/>
            <person name="Woyke T."/>
        </authorList>
    </citation>
    <scope>NUCLEOTIDE SEQUENCE</scope>
    <source>
        <strain evidence="15">Df01</strain>
    </source>
</reference>
<evidence type="ECO:0000256" key="5">
    <source>
        <dbReference type="ARBA" id="ARBA00022840"/>
    </source>
</evidence>
<comment type="caution">
    <text evidence="15">The sequence shown here is derived from an EMBL/GenBank/DDBJ whole genome shotgun (WGS) entry which is preliminary data.</text>
</comment>
<dbReference type="Pfam" id="PF00308">
    <property type="entry name" value="Bac_DnaA"/>
    <property type="match status" value="1"/>
</dbReference>
<evidence type="ECO:0000256" key="2">
    <source>
        <dbReference type="ARBA" id="ARBA00022490"/>
    </source>
</evidence>
<keyword evidence="6 8" id="KW-0446">Lipid-binding</keyword>
<dbReference type="SMART" id="SM00382">
    <property type="entry name" value="AAA"/>
    <property type="match status" value="1"/>
</dbReference>
<dbReference type="InterPro" id="IPR013317">
    <property type="entry name" value="DnaA_dom"/>
</dbReference>
<evidence type="ECO:0000256" key="8">
    <source>
        <dbReference type="HAMAP-Rule" id="MF_00377"/>
    </source>
</evidence>
<dbReference type="NCBIfam" id="TIGR00362">
    <property type="entry name" value="DnaA"/>
    <property type="match status" value="1"/>
</dbReference>
<dbReference type="SMART" id="SM00760">
    <property type="entry name" value="Bac_DnaA_C"/>
    <property type="match status" value="1"/>
</dbReference>
<dbReference type="PANTHER" id="PTHR30050">
    <property type="entry name" value="CHROMOSOMAL REPLICATION INITIATOR PROTEIN DNAA"/>
    <property type="match status" value="1"/>
</dbReference>
<keyword evidence="7 8" id="KW-0238">DNA-binding</keyword>
<evidence type="ECO:0000256" key="1">
    <source>
        <dbReference type="ARBA" id="ARBA00006583"/>
    </source>
</evidence>
<evidence type="ECO:0000313" key="15">
    <source>
        <dbReference type="EMBL" id="MDM5146909.1"/>
    </source>
</evidence>
<evidence type="ECO:0000256" key="11">
    <source>
        <dbReference type="RuleBase" id="RU004227"/>
    </source>
</evidence>
<dbReference type="InterPro" id="IPR024633">
    <property type="entry name" value="DnaA_N_dom"/>
</dbReference>
<feature type="region of interest" description="Domain I, interacts with DnaA modulators" evidence="8">
    <location>
        <begin position="1"/>
        <end position="84"/>
    </location>
</feature>
<keyword evidence="4 8" id="KW-0547">Nucleotide-binding</keyword>
<protein>
    <recommendedName>
        <fullName evidence="8 9">Chromosomal replication initiator protein DnaA</fullName>
    </recommendedName>
</protein>
<evidence type="ECO:0000256" key="12">
    <source>
        <dbReference type="SAM" id="MobiDB-lite"/>
    </source>
</evidence>
<evidence type="ECO:0000256" key="9">
    <source>
        <dbReference type="NCBIfam" id="TIGR00362"/>
    </source>
</evidence>
<evidence type="ECO:0000256" key="4">
    <source>
        <dbReference type="ARBA" id="ARBA00022741"/>
    </source>
</evidence>
<name>A0ABT7QJM1_9GAMM</name>
<feature type="domain" description="AAA+ ATPase" evidence="13">
    <location>
        <begin position="139"/>
        <end position="270"/>
    </location>
</feature>
<accession>A0ABT7QJM1</accession>
<evidence type="ECO:0000256" key="6">
    <source>
        <dbReference type="ARBA" id="ARBA00023121"/>
    </source>
</evidence>
<dbReference type="Gene3D" id="3.30.300.180">
    <property type="match status" value="1"/>
</dbReference>
<dbReference type="InterPro" id="IPR018312">
    <property type="entry name" value="Chromosome_initiator_DnaA_CS"/>
</dbReference>
<comment type="domain">
    <text evidence="8">Domain I is involved in oligomerization and binding regulators, domain II is flexibile and of varying length in different bacteria, domain III forms the AAA+ region, while domain IV binds dsDNA.</text>
</comment>
<dbReference type="CDD" id="cd06571">
    <property type="entry name" value="Bac_DnaA_C"/>
    <property type="match status" value="1"/>
</dbReference>
<dbReference type="InterPro" id="IPR013159">
    <property type="entry name" value="DnaA_C"/>
</dbReference>
<evidence type="ECO:0000256" key="10">
    <source>
        <dbReference type="RuleBase" id="RU000577"/>
    </source>
</evidence>
<feature type="binding site" evidence="8">
    <location>
        <position position="153"/>
    </location>
    <ligand>
        <name>ATP</name>
        <dbReference type="ChEBI" id="CHEBI:30616"/>
    </ligand>
</feature>
<dbReference type="CDD" id="cd00009">
    <property type="entry name" value="AAA"/>
    <property type="match status" value="1"/>
</dbReference>
<dbReference type="InterPro" id="IPR010921">
    <property type="entry name" value="Trp_repressor/repl_initiator"/>
</dbReference>
<dbReference type="Gene3D" id="1.10.8.60">
    <property type="match status" value="1"/>
</dbReference>
<keyword evidence="2 8" id="KW-0963">Cytoplasm</keyword>
<feature type="binding site" evidence="8">
    <location>
        <position position="152"/>
    </location>
    <ligand>
        <name>ATP</name>
        <dbReference type="ChEBI" id="CHEBI:30616"/>
    </ligand>
</feature>
<comment type="similarity">
    <text evidence="1 8 11">Belongs to the DnaA family.</text>
</comment>
<reference evidence="15" key="1">
    <citation type="submission" date="2022-08" db="EMBL/GenBank/DDBJ databases">
        <authorList>
            <person name="Dzunkova M."/>
            <person name="La Clair J."/>
            <person name="Tyml T."/>
            <person name="Doud D."/>
            <person name="Schulz F."/>
            <person name="Piquer S."/>
            <person name="Porcel Sanchis D."/>
            <person name="Osborn A."/>
            <person name="Robinson D."/>
            <person name="Louie K.B."/>
            <person name="Bowen B.P."/>
            <person name="Bowers R."/>
            <person name="Lee J."/>
            <person name="Arnau Llombart V."/>
            <person name="Diaz Villanueva W."/>
            <person name="Gosliner T."/>
            <person name="Northen T."/>
            <person name="Cheng J.-F."/>
            <person name="Burkart M.D."/>
            <person name="Woyke T."/>
        </authorList>
    </citation>
    <scope>NUCLEOTIDE SEQUENCE</scope>
    <source>
        <strain evidence="15">Df01</strain>
    </source>
</reference>
<dbReference type="HAMAP" id="MF_00377">
    <property type="entry name" value="DnaA_bact"/>
    <property type="match status" value="1"/>
</dbReference>
<dbReference type="InterPro" id="IPR038454">
    <property type="entry name" value="DnaA_N_sf"/>
</dbReference>
<evidence type="ECO:0000313" key="16">
    <source>
        <dbReference type="Proteomes" id="UP001168167"/>
    </source>
</evidence>
<evidence type="ECO:0000256" key="3">
    <source>
        <dbReference type="ARBA" id="ARBA00022705"/>
    </source>
</evidence>
<dbReference type="InterPro" id="IPR003593">
    <property type="entry name" value="AAA+_ATPase"/>
</dbReference>
<keyword evidence="3 8" id="KW-0235">DNA replication</keyword>
<organism evidence="15 16">
    <name type="scientific">Candidatus Doriopsillibacter californiensis</name>
    <dbReference type="NCBI Taxonomy" id="2970740"/>
    <lineage>
        <taxon>Bacteria</taxon>
        <taxon>Pseudomonadati</taxon>
        <taxon>Pseudomonadota</taxon>
        <taxon>Gammaproteobacteria</taxon>
        <taxon>Candidatus Tethybacterales</taxon>
        <taxon>Candidatus Persebacteraceae</taxon>
        <taxon>Candidatus Doriopsillibacter</taxon>
    </lineage>
</organism>
<dbReference type="PANTHER" id="PTHR30050:SF2">
    <property type="entry name" value="CHROMOSOMAL REPLICATION INITIATOR PROTEIN DNAA"/>
    <property type="match status" value="1"/>
</dbReference>